<dbReference type="EMBL" id="MWDB01000012">
    <property type="protein sequence ID" value="OQB41702.1"/>
    <property type="molecule type" value="Genomic_DNA"/>
</dbReference>
<accession>A0A1V5ZNW5</accession>
<dbReference type="AlphaFoldDB" id="A0A1V5ZNW5"/>
<name>A0A1V5ZNW5_9BACT</name>
<reference evidence="1" key="1">
    <citation type="submission" date="2017-02" db="EMBL/GenBank/DDBJ databases">
        <title>Delving into the versatile metabolic prowess of the omnipresent phylum Bacteroidetes.</title>
        <authorList>
            <person name="Nobu M.K."/>
            <person name="Mei R."/>
            <person name="Narihiro T."/>
            <person name="Kuroda K."/>
            <person name="Liu W.-T."/>
        </authorList>
    </citation>
    <scope>NUCLEOTIDE SEQUENCE</scope>
    <source>
        <strain evidence="1">ADurb.Bin160</strain>
    </source>
</reference>
<protein>
    <submittedName>
        <fullName evidence="1">Uncharacterized protein</fullName>
    </submittedName>
</protein>
<dbReference type="Proteomes" id="UP000485621">
    <property type="component" value="Unassembled WGS sequence"/>
</dbReference>
<comment type="caution">
    <text evidence="1">The sequence shown here is derived from an EMBL/GenBank/DDBJ whole genome shotgun (WGS) entry which is preliminary data.</text>
</comment>
<evidence type="ECO:0000313" key="1">
    <source>
        <dbReference type="EMBL" id="OQB41702.1"/>
    </source>
</evidence>
<organism evidence="1">
    <name type="scientific">candidate division CPR1 bacterium ADurb.Bin160</name>
    <dbReference type="NCBI Taxonomy" id="1852826"/>
    <lineage>
        <taxon>Bacteria</taxon>
        <taxon>candidate division CPR1</taxon>
    </lineage>
</organism>
<gene>
    <name evidence="1" type="ORF">BWY04_00698</name>
</gene>
<proteinExistence type="predicted"/>
<sequence length="97" mass="11413">MKKQCIICKKIWGEWNGNEDRKFYSSGLCKECAKTHLIPKIRANQIKEGNPDCFGKSNGYCDQNKCIYRNVCLNLNKEEIYFTEEEDEKNIDICSEY</sequence>